<organism evidence="2 3">
    <name type="scientific">Advenella kashmirensis W13003</name>
    <dbReference type="NCBI Taxonomy" id="1424334"/>
    <lineage>
        <taxon>Bacteria</taxon>
        <taxon>Pseudomonadati</taxon>
        <taxon>Pseudomonadota</taxon>
        <taxon>Betaproteobacteria</taxon>
        <taxon>Burkholderiales</taxon>
        <taxon>Alcaligenaceae</taxon>
    </lineage>
</organism>
<accession>V8QPW0</accession>
<dbReference type="AlphaFoldDB" id="V8QPW0"/>
<protein>
    <recommendedName>
        <fullName evidence="4">DUF1634 domain-containing protein</fullName>
    </recommendedName>
</protein>
<sequence length="105" mass="10866">MNSSINAPDRHDGLIAALLWYGTLLASAVIGAGILLAAADALDPALGMGAIGYGLIKIGVVIFILLPVSRVMLMMILFLQARDYVYMAIAALVLAIIGTGVLIGL</sequence>
<feature type="transmembrane region" description="Helical" evidence="1">
    <location>
        <begin position="54"/>
        <end position="78"/>
    </location>
</feature>
<dbReference type="HOGENOM" id="CLU_140339_3_1_4"/>
<keyword evidence="1" id="KW-0472">Membrane</keyword>
<evidence type="ECO:0000313" key="3">
    <source>
        <dbReference type="Proteomes" id="UP000018733"/>
    </source>
</evidence>
<comment type="caution">
    <text evidence="2">The sequence shown here is derived from an EMBL/GenBank/DDBJ whole genome shotgun (WGS) entry which is preliminary data.</text>
</comment>
<keyword evidence="1" id="KW-1133">Transmembrane helix</keyword>
<dbReference type="RefSeq" id="WP_024006747.1">
    <property type="nucleotide sequence ID" value="NZ_KI650981.1"/>
</dbReference>
<evidence type="ECO:0000313" key="2">
    <source>
        <dbReference type="EMBL" id="ETF01355.1"/>
    </source>
</evidence>
<dbReference type="Proteomes" id="UP000018733">
    <property type="component" value="Unassembled WGS sequence"/>
</dbReference>
<dbReference type="InterPro" id="IPR012861">
    <property type="entry name" value="DUF1634"/>
</dbReference>
<gene>
    <name evidence="2" type="ORF">W822_19085</name>
</gene>
<name>V8QPW0_9BURK</name>
<dbReference type="Pfam" id="PF07843">
    <property type="entry name" value="DUF1634"/>
    <property type="match status" value="1"/>
</dbReference>
<reference evidence="2 3" key="1">
    <citation type="journal article" date="2014" name="Genome Announc.">
        <title>Draft Genome Sequence of Advenella kashmirensis Strain W13003, a Polycyclic Aromatic Hydrocarbon-Degrading Bacterium.</title>
        <authorList>
            <person name="Wang X."/>
            <person name="Jin D."/>
            <person name="Zhou L."/>
            <person name="Wu L."/>
            <person name="An W."/>
            <person name="Zhao L."/>
        </authorList>
    </citation>
    <scope>NUCLEOTIDE SEQUENCE [LARGE SCALE GENOMIC DNA]</scope>
    <source>
        <strain evidence="2 3">W13003</strain>
    </source>
</reference>
<evidence type="ECO:0008006" key="4">
    <source>
        <dbReference type="Google" id="ProtNLM"/>
    </source>
</evidence>
<keyword evidence="1" id="KW-0812">Transmembrane</keyword>
<dbReference type="OrthoDB" id="9106625at2"/>
<feature type="transmembrane region" description="Helical" evidence="1">
    <location>
        <begin position="84"/>
        <end position="104"/>
    </location>
</feature>
<dbReference type="PATRIC" id="fig|1424334.3.peg.3834"/>
<proteinExistence type="predicted"/>
<dbReference type="STRING" id="1424334.W822_19085"/>
<keyword evidence="3" id="KW-1185">Reference proteome</keyword>
<dbReference type="EMBL" id="AYXT01000012">
    <property type="protein sequence ID" value="ETF01355.1"/>
    <property type="molecule type" value="Genomic_DNA"/>
</dbReference>
<feature type="transmembrane region" description="Helical" evidence="1">
    <location>
        <begin position="20"/>
        <end position="42"/>
    </location>
</feature>
<evidence type="ECO:0000256" key="1">
    <source>
        <dbReference type="SAM" id="Phobius"/>
    </source>
</evidence>
<dbReference type="eggNOG" id="ENOG503382K">
    <property type="taxonomic scope" value="Bacteria"/>
</dbReference>